<dbReference type="InterPro" id="IPR057982">
    <property type="entry name" value="TPR_NAA35"/>
</dbReference>
<protein>
    <submittedName>
        <fullName evidence="6">Uncharacterized protein</fullName>
    </submittedName>
</protein>
<evidence type="ECO:0000259" key="4">
    <source>
        <dbReference type="Pfam" id="PF04112"/>
    </source>
</evidence>
<comment type="similarity">
    <text evidence="2">Belongs to the MAK10 family.</text>
</comment>
<organism evidence="6 7">
    <name type="scientific">Steccherinum ochraceum</name>
    <dbReference type="NCBI Taxonomy" id="92696"/>
    <lineage>
        <taxon>Eukaryota</taxon>
        <taxon>Fungi</taxon>
        <taxon>Dikarya</taxon>
        <taxon>Basidiomycota</taxon>
        <taxon>Agaricomycotina</taxon>
        <taxon>Agaricomycetes</taxon>
        <taxon>Polyporales</taxon>
        <taxon>Steccherinaceae</taxon>
        <taxon>Steccherinum</taxon>
    </lineage>
</organism>
<feature type="non-terminal residue" evidence="6">
    <location>
        <position position="627"/>
    </location>
</feature>
<name>A0A4R0RLJ7_9APHY</name>
<accession>A0A4R0RLJ7</accession>
<evidence type="ECO:0000256" key="2">
    <source>
        <dbReference type="ARBA" id="ARBA00006289"/>
    </source>
</evidence>
<feature type="domain" description="NAA35-like TPR repeats" evidence="5">
    <location>
        <begin position="323"/>
        <end position="493"/>
    </location>
</feature>
<gene>
    <name evidence="6" type="ORF">EIP91_003802</name>
</gene>
<sequence length="627" mass="71822">MFDDDDMDIFMDIPGGDDFEDVTDLFDVATTEMASGEVAFLDGFTLLDSMSAFEIGEPRMDSGMILEQDRKPPFDPLIPLLPQEICWILDRSFACEMEWHAGNTLSQTVYTLLYAISTLEGLLVTVLRSGVVGLLKSCDMGWRELSKGKVQDVEDWQGEKCDISLLEGTPAEYVVRMLDDACLWLQTSALSADEKSMLMDRLLLRKSLLELFRLHLPADLHKLRPFILIARNILDRIRSQPAAPTPASNARALDVFDPHITRRLHNFIPIRVVEFPSQDKTWDAIDTLLRGWDDLDYLLSSHSLFTWSSCGATRATFHKTYPPFIRSLIQTSFHDKNTVLGIYPLVWIVEHYFAETLGITYEAITHTMRVHWTGSGTFSTKEIERMIITVVVSHIRSHWFNPPRRRRHLMKSIVEWQILHDGLRSLVSQVDTGDLATQALTDAILATPLLWQISVAREIVLSGFQQELYTAEERPVAYWYAAQILKIHLTLLVTVQKVVPEETHAHAEMQFQTEYLTGLHDLCLATCVMTYQPSTRPFERMRLNFRRRFKWLFTQVFPSNREELVIPVPDFEAFVPAVTDLITQSSVHTSLENAKTRLLKATEIGVDDFVAPSQARDRLKYVRKLVE</sequence>
<dbReference type="InterPro" id="IPR007244">
    <property type="entry name" value="Naa35_N"/>
</dbReference>
<keyword evidence="3" id="KW-0963">Cytoplasm</keyword>
<dbReference type="GO" id="GO:0031417">
    <property type="term" value="C:NatC complex"/>
    <property type="evidence" value="ECO:0007669"/>
    <property type="project" value="InterPro"/>
</dbReference>
<keyword evidence="7" id="KW-1185">Reference proteome</keyword>
<feature type="domain" description="NAA35-like N-terminal" evidence="4">
    <location>
        <begin position="36"/>
        <end position="116"/>
    </location>
</feature>
<dbReference type="EMBL" id="RWJN01000222">
    <property type="protein sequence ID" value="TCD64688.1"/>
    <property type="molecule type" value="Genomic_DNA"/>
</dbReference>
<proteinExistence type="inferred from homology"/>
<feature type="domain" description="NAA35-like N-terminal" evidence="4">
    <location>
        <begin position="121"/>
        <end position="174"/>
    </location>
</feature>
<dbReference type="Proteomes" id="UP000292702">
    <property type="component" value="Unassembled WGS sequence"/>
</dbReference>
<dbReference type="Pfam" id="PF25789">
    <property type="entry name" value="TPR_NAA35"/>
    <property type="match status" value="1"/>
</dbReference>
<evidence type="ECO:0000256" key="3">
    <source>
        <dbReference type="ARBA" id="ARBA00022490"/>
    </source>
</evidence>
<dbReference type="PANTHER" id="PTHR21373:SF0">
    <property type="entry name" value="N-ALPHA-ACETYLTRANSFERASE 35, NATC AUXILIARY SUBUNIT"/>
    <property type="match status" value="1"/>
</dbReference>
<reference evidence="6 7" key="1">
    <citation type="submission" date="2018-11" db="EMBL/GenBank/DDBJ databases">
        <title>Genome assembly of Steccherinum ochraceum LE-BIN_3174, the white-rot fungus of the Steccherinaceae family (The Residual Polyporoid clade, Polyporales, Basidiomycota).</title>
        <authorList>
            <person name="Fedorova T.V."/>
            <person name="Glazunova O.A."/>
            <person name="Landesman E.O."/>
            <person name="Moiseenko K.V."/>
            <person name="Psurtseva N.V."/>
            <person name="Savinova O.S."/>
            <person name="Shakhova N.V."/>
            <person name="Tyazhelova T.V."/>
            <person name="Vasina D.V."/>
        </authorList>
    </citation>
    <scope>NUCLEOTIDE SEQUENCE [LARGE SCALE GENOMIC DNA]</scope>
    <source>
        <strain evidence="6 7">LE-BIN_3174</strain>
    </source>
</reference>
<dbReference type="Pfam" id="PF04112">
    <property type="entry name" value="Mak10"/>
    <property type="match status" value="2"/>
</dbReference>
<dbReference type="STRING" id="92696.A0A4R0RLJ7"/>
<dbReference type="OrthoDB" id="269405at2759"/>
<dbReference type="InterPro" id="IPR057983">
    <property type="entry name" value="NAA35-like_N"/>
</dbReference>
<comment type="subcellular location">
    <subcellularLocation>
        <location evidence="1">Cytoplasm</location>
    </subcellularLocation>
</comment>
<evidence type="ECO:0000256" key="1">
    <source>
        <dbReference type="ARBA" id="ARBA00004496"/>
    </source>
</evidence>
<dbReference type="AlphaFoldDB" id="A0A4R0RLJ7"/>
<comment type="caution">
    <text evidence="6">The sequence shown here is derived from an EMBL/GenBank/DDBJ whole genome shotgun (WGS) entry which is preliminary data.</text>
</comment>
<evidence type="ECO:0000259" key="5">
    <source>
        <dbReference type="Pfam" id="PF25789"/>
    </source>
</evidence>
<evidence type="ECO:0000313" key="7">
    <source>
        <dbReference type="Proteomes" id="UP000292702"/>
    </source>
</evidence>
<evidence type="ECO:0000313" key="6">
    <source>
        <dbReference type="EMBL" id="TCD64688.1"/>
    </source>
</evidence>
<dbReference type="PANTHER" id="PTHR21373">
    <property type="entry name" value="GLUCOSE REPRESSIBLE PROTEIN MAK10"/>
    <property type="match status" value="1"/>
</dbReference>